<dbReference type="EMBL" id="JAFBDT010000026">
    <property type="protein sequence ID" value="MBM7562682.1"/>
    <property type="molecule type" value="Genomic_DNA"/>
</dbReference>
<sequence length="187" mass="20102">MKSNKRVGVFEHESNAFRSIERLIEAGFNPSDISVLYHSESEVENLKKLADTDIHMKRHTELSNTEAGTVTGGILGGFGGLLASLGLAAVPGAGPLLAAGPAASALGGLVTGGAIGGLIGSLTGMGFTRQEAELYDRYLNEDKIIVFVDDENGIYQDRVHKAFHDNESIIRDTYKFNADTDDYKKLK</sequence>
<organism evidence="2 3">
    <name type="scientific">Fusibacter tunisiensis</name>
    <dbReference type="NCBI Taxonomy" id="1008308"/>
    <lineage>
        <taxon>Bacteria</taxon>
        <taxon>Bacillati</taxon>
        <taxon>Bacillota</taxon>
        <taxon>Clostridia</taxon>
        <taxon>Eubacteriales</taxon>
        <taxon>Eubacteriales Family XII. Incertae Sedis</taxon>
        <taxon>Fusibacter</taxon>
    </lineage>
</organism>
<evidence type="ECO:0000313" key="2">
    <source>
        <dbReference type="EMBL" id="MBM7562682.1"/>
    </source>
</evidence>
<evidence type="ECO:0000313" key="3">
    <source>
        <dbReference type="Proteomes" id="UP000767854"/>
    </source>
</evidence>
<keyword evidence="1" id="KW-0812">Transmembrane</keyword>
<dbReference type="PANTHER" id="PTHR36109">
    <property type="entry name" value="MEMBRANE PROTEIN-RELATED"/>
    <property type="match status" value="1"/>
</dbReference>
<keyword evidence="3" id="KW-1185">Reference proteome</keyword>
<dbReference type="Proteomes" id="UP000767854">
    <property type="component" value="Unassembled WGS sequence"/>
</dbReference>
<gene>
    <name evidence="2" type="ORF">JOC49_002243</name>
</gene>
<keyword evidence="1" id="KW-1133">Transmembrane helix</keyword>
<accession>A0ABS2MTT7</accession>
<dbReference type="RefSeq" id="WP_204665109.1">
    <property type="nucleotide sequence ID" value="NZ_JAFBDT010000026.1"/>
</dbReference>
<evidence type="ECO:0000256" key="1">
    <source>
        <dbReference type="SAM" id="Phobius"/>
    </source>
</evidence>
<evidence type="ECO:0008006" key="4">
    <source>
        <dbReference type="Google" id="ProtNLM"/>
    </source>
</evidence>
<proteinExistence type="predicted"/>
<dbReference type="InterPro" id="IPR052948">
    <property type="entry name" value="Low_temp-induced_all0457"/>
</dbReference>
<feature type="transmembrane region" description="Helical" evidence="1">
    <location>
        <begin position="96"/>
        <end position="119"/>
    </location>
</feature>
<feature type="transmembrane region" description="Helical" evidence="1">
    <location>
        <begin position="67"/>
        <end position="90"/>
    </location>
</feature>
<comment type="caution">
    <text evidence="2">The sequence shown here is derived from an EMBL/GenBank/DDBJ whole genome shotgun (WGS) entry which is preliminary data.</text>
</comment>
<protein>
    <recommendedName>
        <fullName evidence="4">Heat induced stress protein YflT</fullName>
    </recommendedName>
</protein>
<reference evidence="2 3" key="1">
    <citation type="submission" date="2021-01" db="EMBL/GenBank/DDBJ databases">
        <title>Genomic Encyclopedia of Type Strains, Phase IV (KMG-IV): sequencing the most valuable type-strain genomes for metagenomic binning, comparative biology and taxonomic classification.</title>
        <authorList>
            <person name="Goeker M."/>
        </authorList>
    </citation>
    <scope>NUCLEOTIDE SEQUENCE [LARGE SCALE GENOMIC DNA]</scope>
    <source>
        <strain evidence="2 3">DSM 24436</strain>
    </source>
</reference>
<dbReference type="PANTHER" id="PTHR36109:SF2">
    <property type="entry name" value="MEMBRANE PROTEIN"/>
    <property type="match status" value="1"/>
</dbReference>
<name>A0ABS2MTT7_9FIRM</name>
<keyword evidence="1" id="KW-0472">Membrane</keyword>